<dbReference type="GO" id="GO:0003677">
    <property type="term" value="F:DNA binding"/>
    <property type="evidence" value="ECO:0007669"/>
    <property type="project" value="InterPro"/>
</dbReference>
<dbReference type="Proteomes" id="UP000653472">
    <property type="component" value="Unassembled WGS sequence"/>
</dbReference>
<comment type="caution">
    <text evidence="2">The sequence shown here is derived from an EMBL/GenBank/DDBJ whole genome shotgun (WGS) entry which is preliminary data.</text>
</comment>
<dbReference type="AlphaFoldDB" id="A0A969WDW3"/>
<dbReference type="EMBL" id="JAAVXB010000021">
    <property type="protein sequence ID" value="NKF24764.1"/>
    <property type="molecule type" value="Genomic_DNA"/>
</dbReference>
<dbReference type="Gene3D" id="1.10.260.40">
    <property type="entry name" value="lambda repressor-like DNA-binding domains"/>
    <property type="match status" value="1"/>
</dbReference>
<protein>
    <submittedName>
        <fullName evidence="2">Helix-turn-helix transcriptional regulator</fullName>
    </submittedName>
</protein>
<evidence type="ECO:0000313" key="2">
    <source>
        <dbReference type="EMBL" id="NKF24764.1"/>
    </source>
</evidence>
<dbReference type="PROSITE" id="PS50943">
    <property type="entry name" value="HTH_CROC1"/>
    <property type="match status" value="1"/>
</dbReference>
<accession>A0A969WDW3</accession>
<dbReference type="InterPro" id="IPR010982">
    <property type="entry name" value="Lambda_DNA-bd_dom_sf"/>
</dbReference>
<keyword evidence="3" id="KW-1185">Reference proteome</keyword>
<reference evidence="2" key="1">
    <citation type="submission" date="2020-03" db="EMBL/GenBank/DDBJ databases">
        <title>Solimonas marina sp. nov., isolated from deep seawater of the Pacific Ocean.</title>
        <authorList>
            <person name="Liu X."/>
            <person name="Lai Q."/>
            <person name="Sun F."/>
            <person name="Gai Y."/>
            <person name="Li G."/>
            <person name="Shao Z."/>
        </authorList>
    </citation>
    <scope>NUCLEOTIDE SEQUENCE</scope>
    <source>
        <strain evidence="2">C16B3</strain>
    </source>
</reference>
<feature type="domain" description="HTH cro/C1-type" evidence="1">
    <location>
        <begin position="16"/>
        <end position="56"/>
    </location>
</feature>
<sequence>MPVPVADDLRAVGLALRRARVARGESQASLARRMGISERTLRDAEKGAAGVSAGILLGLLWAVGQGGIGAELNRRLDTTTERPSNIRARHRTAADDF</sequence>
<gene>
    <name evidence="2" type="ORF">G7Y82_20855</name>
</gene>
<evidence type="ECO:0000259" key="1">
    <source>
        <dbReference type="PROSITE" id="PS50943"/>
    </source>
</evidence>
<organism evidence="2 3">
    <name type="scientific">Solimonas marina</name>
    <dbReference type="NCBI Taxonomy" id="2714601"/>
    <lineage>
        <taxon>Bacteria</taxon>
        <taxon>Pseudomonadati</taxon>
        <taxon>Pseudomonadota</taxon>
        <taxon>Gammaproteobacteria</taxon>
        <taxon>Nevskiales</taxon>
        <taxon>Nevskiaceae</taxon>
        <taxon>Solimonas</taxon>
    </lineage>
</organism>
<dbReference type="Pfam" id="PF01381">
    <property type="entry name" value="HTH_3"/>
    <property type="match status" value="1"/>
</dbReference>
<dbReference type="InterPro" id="IPR001387">
    <property type="entry name" value="Cro/C1-type_HTH"/>
</dbReference>
<name>A0A969WDW3_9GAMM</name>
<proteinExistence type="predicted"/>
<dbReference type="RefSeq" id="WP_168150072.1">
    <property type="nucleotide sequence ID" value="NZ_JAAVXB010000021.1"/>
</dbReference>
<evidence type="ECO:0000313" key="3">
    <source>
        <dbReference type="Proteomes" id="UP000653472"/>
    </source>
</evidence>
<dbReference type="SUPFAM" id="SSF47413">
    <property type="entry name" value="lambda repressor-like DNA-binding domains"/>
    <property type="match status" value="1"/>
</dbReference>
<dbReference type="CDD" id="cd00093">
    <property type="entry name" value="HTH_XRE"/>
    <property type="match status" value="1"/>
</dbReference>